<proteinExistence type="predicted"/>
<dbReference type="EMBL" id="LCBN01000068">
    <property type="protein sequence ID" value="KKS11665.1"/>
    <property type="molecule type" value="Genomic_DNA"/>
</dbReference>
<comment type="caution">
    <text evidence="1">The sequence shown here is derived from an EMBL/GenBank/DDBJ whole genome shotgun (WGS) entry which is preliminary data.</text>
</comment>
<evidence type="ECO:0000313" key="2">
    <source>
        <dbReference type="Proteomes" id="UP000034753"/>
    </source>
</evidence>
<reference evidence="1 2" key="1">
    <citation type="journal article" date="2015" name="Nature">
        <title>rRNA introns, odd ribosomes, and small enigmatic genomes across a large radiation of phyla.</title>
        <authorList>
            <person name="Brown C.T."/>
            <person name="Hug L.A."/>
            <person name="Thomas B.C."/>
            <person name="Sharon I."/>
            <person name="Castelle C.J."/>
            <person name="Singh A."/>
            <person name="Wilkins M.J."/>
            <person name="Williams K.H."/>
            <person name="Banfield J.F."/>
        </authorList>
    </citation>
    <scope>NUCLEOTIDE SEQUENCE [LARGE SCALE GENOMIC DNA]</scope>
</reference>
<evidence type="ECO:0000313" key="1">
    <source>
        <dbReference type="EMBL" id="KKS11665.1"/>
    </source>
</evidence>
<protein>
    <submittedName>
        <fullName evidence="1">Uncharacterized protein</fullName>
    </submittedName>
</protein>
<dbReference type="Proteomes" id="UP000034753">
    <property type="component" value="Unassembled WGS sequence"/>
</dbReference>
<sequence>MISGVKLQKCTLKTENRPRQVFCRPVNQDSEILNGLPSLCFAYPLTLSSLQRGMLNIQPLLGLMRTSFFGHSYPAISLCHICL</sequence>
<gene>
    <name evidence="1" type="ORF">UU67_C0068G0012</name>
</gene>
<dbReference type="AlphaFoldDB" id="A0A0G0WFH3"/>
<name>A0A0G0WFH3_9BACT</name>
<organism evidence="1 2">
    <name type="scientific">Candidatus Daviesbacteria bacterium GW2011_GWB1_41_5</name>
    <dbReference type="NCBI Taxonomy" id="1618429"/>
    <lineage>
        <taxon>Bacteria</taxon>
        <taxon>Candidatus Daviesiibacteriota</taxon>
    </lineage>
</organism>
<accession>A0A0G0WFH3</accession>